<dbReference type="Gene3D" id="3.40.50.1390">
    <property type="entry name" value="Resolvase, N-terminal catalytic domain"/>
    <property type="match status" value="1"/>
</dbReference>
<dbReference type="GO" id="GO:0000150">
    <property type="term" value="F:DNA strand exchange activity"/>
    <property type="evidence" value="ECO:0007669"/>
    <property type="project" value="InterPro"/>
</dbReference>
<feature type="domain" description="Recombinase" evidence="4">
    <location>
        <begin position="159"/>
        <end position="293"/>
    </location>
</feature>
<evidence type="ECO:0000313" key="6">
    <source>
        <dbReference type="Proteomes" id="UP001200073"/>
    </source>
</evidence>
<dbReference type="InterPro" id="IPR038109">
    <property type="entry name" value="DNA_bind_recomb_sf"/>
</dbReference>
<dbReference type="PANTHER" id="PTHR30461:SF2">
    <property type="entry name" value="SERINE RECOMBINASE PINE-RELATED"/>
    <property type="match status" value="1"/>
</dbReference>
<dbReference type="InterPro" id="IPR025827">
    <property type="entry name" value="Zn_ribbon_recom_dom"/>
</dbReference>
<dbReference type="GO" id="GO:0003677">
    <property type="term" value="F:DNA binding"/>
    <property type="evidence" value="ECO:0007669"/>
    <property type="project" value="UniProtKB-KW"/>
</dbReference>
<evidence type="ECO:0000313" key="5">
    <source>
        <dbReference type="EMBL" id="UIW13466.1"/>
    </source>
</evidence>
<dbReference type="SUPFAM" id="SSF53041">
    <property type="entry name" value="Resolvase-like"/>
    <property type="match status" value="1"/>
</dbReference>
<dbReference type="KEGG" id="vg:77954138"/>
<dbReference type="RefSeq" id="YP_010677754.1">
    <property type="nucleotide sequence ID" value="NC_071025.1"/>
</dbReference>
<dbReference type="Pfam" id="PF00239">
    <property type="entry name" value="Resolvase"/>
    <property type="match status" value="1"/>
</dbReference>
<evidence type="ECO:0000256" key="1">
    <source>
        <dbReference type="ARBA" id="ARBA00023125"/>
    </source>
</evidence>
<dbReference type="GeneID" id="77954138"/>
<evidence type="ECO:0000259" key="4">
    <source>
        <dbReference type="PROSITE" id="PS51737"/>
    </source>
</evidence>
<keyword evidence="2" id="KW-0233">DNA recombination</keyword>
<dbReference type="Proteomes" id="UP001200073">
    <property type="component" value="Segment"/>
</dbReference>
<organism evidence="5 6">
    <name type="scientific">Arthrobacter phage Amyev</name>
    <dbReference type="NCBI Taxonomy" id="2832315"/>
    <lineage>
        <taxon>Viruses</taxon>
        <taxon>Duplodnaviria</taxon>
        <taxon>Heunggongvirae</taxon>
        <taxon>Uroviricota</taxon>
        <taxon>Caudoviricetes</taxon>
        <taxon>Casidaviridae</taxon>
        <taxon>Yangvirus</taxon>
        <taxon>Yangvirus amyev</taxon>
    </lineage>
</organism>
<keyword evidence="1" id="KW-0238">DNA-binding</keyword>
<dbReference type="PROSITE" id="PS51737">
    <property type="entry name" value="RECOMBINASE_DNA_BIND"/>
    <property type="match status" value="1"/>
</dbReference>
<dbReference type="Pfam" id="PF07508">
    <property type="entry name" value="Recombinase"/>
    <property type="match status" value="1"/>
</dbReference>
<accession>A0AA48Y3V2</accession>
<gene>
    <name evidence="5" type="primary">51</name>
    <name evidence="5" type="ORF">SEA_AMYEV_51</name>
</gene>
<dbReference type="InterPro" id="IPR006119">
    <property type="entry name" value="Resolv_N"/>
</dbReference>
<dbReference type="InterPro" id="IPR036162">
    <property type="entry name" value="Resolvase-like_N_sf"/>
</dbReference>
<protein>
    <submittedName>
        <fullName evidence="5">Serine integrase</fullName>
    </submittedName>
</protein>
<dbReference type="PANTHER" id="PTHR30461">
    <property type="entry name" value="DNA-INVERTASE FROM LAMBDOID PROPHAGE"/>
    <property type="match status" value="1"/>
</dbReference>
<reference evidence="5" key="1">
    <citation type="submission" date="2021-11" db="EMBL/GenBank/DDBJ databases">
        <authorList>
            <person name="Furlong K.P."/>
            <person name="Ghanmi N."/>
            <person name="Islam M.S."/>
            <person name="Jung D."/>
            <person name="Madani M.T."/>
            <person name="Petrova A."/>
            <person name="Ristovski M."/>
            <person name="Salikini A."/>
            <person name="Uppal M."/>
            <person name="Tran A."/>
            <person name="Tremblay V."/>
            <person name="Williams E."/>
            <person name="Giles L."/>
            <person name="McCarthy L."/>
            <person name="Wheaton K.A."/>
            <person name="Chan K."/>
            <person name="Rudner A.D."/>
            <person name="Beyer A.R."/>
            <person name="Chong R.A."/>
            <person name="Edgington N.P."/>
            <person name="Freise A.C."/>
            <person name="Garcia Costas A.M."/>
            <person name="Gibb B.P."/>
            <person name="Klyczek K.K."/>
            <person name="Swerdlow S.J."/>
            <person name="Garlena R.A."/>
            <person name="Russell D.A."/>
            <person name="Jacobs-Sera D."/>
            <person name="Hatfull G.F."/>
        </authorList>
    </citation>
    <scope>NUCLEOTIDE SEQUENCE</scope>
</reference>
<name>A0AA48Y3V2_9CAUD</name>
<dbReference type="Gene3D" id="3.90.1750.20">
    <property type="entry name" value="Putative Large Serine Recombinase, Chain B, Domain 2"/>
    <property type="match status" value="1"/>
</dbReference>
<dbReference type="SMART" id="SM00857">
    <property type="entry name" value="Resolvase"/>
    <property type="match status" value="1"/>
</dbReference>
<dbReference type="InterPro" id="IPR050639">
    <property type="entry name" value="SSR_resolvase"/>
</dbReference>
<dbReference type="EMBL" id="OL549191">
    <property type="protein sequence ID" value="UIW13466.1"/>
    <property type="molecule type" value="Genomic_DNA"/>
</dbReference>
<dbReference type="InterPro" id="IPR011109">
    <property type="entry name" value="DNA_bind_recombinase_dom"/>
</dbReference>
<dbReference type="CDD" id="cd00338">
    <property type="entry name" value="Ser_Recombinase"/>
    <property type="match status" value="1"/>
</dbReference>
<evidence type="ECO:0000259" key="3">
    <source>
        <dbReference type="PROSITE" id="PS51736"/>
    </source>
</evidence>
<dbReference type="Pfam" id="PF13408">
    <property type="entry name" value="Zn_ribbon_recom"/>
    <property type="match status" value="1"/>
</dbReference>
<evidence type="ECO:0000256" key="2">
    <source>
        <dbReference type="ARBA" id="ARBA00023172"/>
    </source>
</evidence>
<proteinExistence type="predicted"/>
<dbReference type="PROSITE" id="PS51736">
    <property type="entry name" value="RECOMBINASES_3"/>
    <property type="match status" value="1"/>
</dbReference>
<keyword evidence="6" id="KW-1185">Reference proteome</keyword>
<sequence>MKPRAILYLRLSVSDDASTSIARQERDLRELAQREGWEIVAVLTDDGISGRKVRANALEALRMIRADEADVLAVWKLDRWTRQGLSAVGDLVDTLDARKDAALFVALKDGLRSDQPAWRMIAVVLAETARTEAENTALRAKSSVRTLRHSGRFSGGMVPYGYRTAPAPDGPGRVLEVDPTEAKIVRDVAARILDGESLTKITTWLNQNQIPAAKSAYRKAKRDGLPTEGTDKGTWYLSTIKVVWTADHLLGRVVVNGAPIQDEHGLPKRVWEPILDLATLTRLRARLDPPRGTGPVSRTRAARLLSGVLYCAYCDMKLYVRTSGNRPIYGCPSTAKGTVCPTPRVGARLVEDYVAGQFLTIVGHHPEIEEYDVVSDPGTIEALAEVEVAIRETSAAMADDDADLPALLERLAALKERRVDLKARPAAIEKKIRKTGRTLREAWEATEDVEKRRALLLEGIDHVRVSSRTRRGNVFEPDRLAIMWRS</sequence>
<feature type="domain" description="Resolvase/invertase-type recombinase catalytic" evidence="3">
    <location>
        <begin position="4"/>
        <end position="151"/>
    </location>
</feature>